<dbReference type="PANTHER" id="PTHR10491">
    <property type="entry name" value="DTDP-4-DEHYDRORHAMNOSE REDUCTASE"/>
    <property type="match status" value="1"/>
</dbReference>
<protein>
    <recommendedName>
        <fullName evidence="4 6">dTDP-4-dehydrorhamnose reductase</fullName>
        <ecNumber evidence="3 6">1.1.1.133</ecNumber>
    </recommendedName>
</protein>
<dbReference type="GO" id="GO:0019305">
    <property type="term" value="P:dTDP-rhamnose biosynthetic process"/>
    <property type="evidence" value="ECO:0007669"/>
    <property type="project" value="UniProtKB-UniPathway"/>
</dbReference>
<dbReference type="UniPathway" id="UPA00124"/>
<evidence type="ECO:0000259" key="7">
    <source>
        <dbReference type="Pfam" id="PF04321"/>
    </source>
</evidence>
<dbReference type="PANTHER" id="PTHR10491:SF4">
    <property type="entry name" value="METHIONINE ADENOSYLTRANSFERASE 2 SUBUNIT BETA"/>
    <property type="match status" value="1"/>
</dbReference>
<reference evidence="9" key="1">
    <citation type="submission" date="2017-02" db="EMBL/GenBank/DDBJ databases">
        <authorList>
            <person name="Varghese N."/>
            <person name="Submissions S."/>
        </authorList>
    </citation>
    <scope>NUCLEOTIDE SEQUENCE [LARGE SCALE GENOMIC DNA]</scope>
    <source>
        <strain evidence="9">DSM 22224</strain>
    </source>
</reference>
<comment type="similarity">
    <text evidence="2 6">Belongs to the dTDP-4-dehydrorhamnose reductase family.</text>
</comment>
<evidence type="ECO:0000313" key="9">
    <source>
        <dbReference type="Proteomes" id="UP000190367"/>
    </source>
</evidence>
<accession>A0A1T4KG01</accession>
<evidence type="ECO:0000256" key="3">
    <source>
        <dbReference type="ARBA" id="ARBA00012929"/>
    </source>
</evidence>
<dbReference type="Gene3D" id="3.90.25.10">
    <property type="entry name" value="UDP-galactose 4-epimerase, domain 1"/>
    <property type="match status" value="1"/>
</dbReference>
<proteinExistence type="inferred from homology"/>
<evidence type="ECO:0000256" key="1">
    <source>
        <dbReference type="ARBA" id="ARBA00004781"/>
    </source>
</evidence>
<dbReference type="InterPro" id="IPR005913">
    <property type="entry name" value="dTDP_dehydrorham_reduct"/>
</dbReference>
<sequence length="288" mass="32060">MKNILVTGAHGQLGQSLKKAAEAYPQFQLHFTDANELDITDMESIAAWFSANQADACINCAAYTAVDKAESDEDNAFLLNFQAVLALAEACARHNTQLIHISTDYVFSGKQNVPYTETDDTDPQSIYGASKLRGEAAAIGYNPNTIVVRTSWLYSEYGVNFVKRMQELMREKEELSVVFDQAGTPTYAGDLATALLDMLQYKADHPQDELGGVYHYSNEGVTSWYDFAVTIKELTAATTRVLPVTSDKYKTAAARPAYSVLNKEKIKNTFGIQVPYWRDSLVKCLRRM</sequence>
<keyword evidence="6" id="KW-0560">Oxidoreductase</keyword>
<evidence type="ECO:0000256" key="2">
    <source>
        <dbReference type="ARBA" id="ARBA00010944"/>
    </source>
</evidence>
<dbReference type="CDD" id="cd05254">
    <property type="entry name" value="dTDP_HR_like_SDR_e"/>
    <property type="match status" value="1"/>
</dbReference>
<dbReference type="STRING" id="634771.SAMN04488128_101107"/>
<dbReference type="OrthoDB" id="9803892at2"/>
<dbReference type="GO" id="GO:0005829">
    <property type="term" value="C:cytosol"/>
    <property type="evidence" value="ECO:0007669"/>
    <property type="project" value="TreeGrafter"/>
</dbReference>
<evidence type="ECO:0000256" key="5">
    <source>
        <dbReference type="ARBA" id="ARBA00048200"/>
    </source>
</evidence>
<evidence type="ECO:0000256" key="6">
    <source>
        <dbReference type="RuleBase" id="RU364082"/>
    </source>
</evidence>
<evidence type="ECO:0000256" key="4">
    <source>
        <dbReference type="ARBA" id="ARBA00017099"/>
    </source>
</evidence>
<evidence type="ECO:0000313" key="8">
    <source>
        <dbReference type="EMBL" id="SJZ41330.1"/>
    </source>
</evidence>
<dbReference type="Pfam" id="PF04321">
    <property type="entry name" value="RmlD_sub_bind"/>
    <property type="match status" value="1"/>
</dbReference>
<dbReference type="EMBL" id="FUWZ01000001">
    <property type="protein sequence ID" value="SJZ41330.1"/>
    <property type="molecule type" value="Genomic_DNA"/>
</dbReference>
<dbReference type="EC" id="1.1.1.133" evidence="3 6"/>
<organism evidence="8 9">
    <name type="scientific">Chitinophaga eiseniae</name>
    <dbReference type="NCBI Taxonomy" id="634771"/>
    <lineage>
        <taxon>Bacteria</taxon>
        <taxon>Pseudomonadati</taxon>
        <taxon>Bacteroidota</taxon>
        <taxon>Chitinophagia</taxon>
        <taxon>Chitinophagales</taxon>
        <taxon>Chitinophagaceae</taxon>
        <taxon>Chitinophaga</taxon>
    </lineage>
</organism>
<dbReference type="AlphaFoldDB" id="A0A1T4KG01"/>
<comment type="pathway">
    <text evidence="1 6">Carbohydrate biosynthesis; dTDP-L-rhamnose biosynthesis.</text>
</comment>
<comment type="catalytic activity">
    <reaction evidence="5">
        <text>dTDP-beta-L-rhamnose + NADP(+) = dTDP-4-dehydro-beta-L-rhamnose + NADPH + H(+)</text>
        <dbReference type="Rhea" id="RHEA:21796"/>
        <dbReference type="ChEBI" id="CHEBI:15378"/>
        <dbReference type="ChEBI" id="CHEBI:57510"/>
        <dbReference type="ChEBI" id="CHEBI:57783"/>
        <dbReference type="ChEBI" id="CHEBI:58349"/>
        <dbReference type="ChEBI" id="CHEBI:62830"/>
        <dbReference type="EC" id="1.1.1.133"/>
    </reaction>
</comment>
<dbReference type="Gene3D" id="3.40.50.720">
    <property type="entry name" value="NAD(P)-binding Rossmann-like Domain"/>
    <property type="match status" value="1"/>
</dbReference>
<dbReference type="GO" id="GO:0008831">
    <property type="term" value="F:dTDP-4-dehydrorhamnose reductase activity"/>
    <property type="evidence" value="ECO:0007669"/>
    <property type="project" value="UniProtKB-EC"/>
</dbReference>
<gene>
    <name evidence="8" type="ORF">SAMN04488128_101107</name>
</gene>
<dbReference type="InterPro" id="IPR029903">
    <property type="entry name" value="RmlD-like-bd"/>
</dbReference>
<dbReference type="Proteomes" id="UP000190367">
    <property type="component" value="Unassembled WGS sequence"/>
</dbReference>
<feature type="domain" description="RmlD-like substrate binding" evidence="7">
    <location>
        <begin position="3"/>
        <end position="287"/>
    </location>
</feature>
<dbReference type="InterPro" id="IPR036291">
    <property type="entry name" value="NAD(P)-bd_dom_sf"/>
</dbReference>
<keyword evidence="9" id="KW-1185">Reference proteome</keyword>
<dbReference type="NCBIfam" id="TIGR01214">
    <property type="entry name" value="rmlD"/>
    <property type="match status" value="1"/>
</dbReference>
<keyword evidence="6" id="KW-0521">NADP</keyword>
<comment type="function">
    <text evidence="6">Catalyzes the reduction of dTDP-6-deoxy-L-lyxo-4-hexulose to yield dTDP-L-rhamnose.</text>
</comment>
<dbReference type="RefSeq" id="WP_078666841.1">
    <property type="nucleotide sequence ID" value="NZ_FUWZ01000001.1"/>
</dbReference>
<name>A0A1T4KG01_9BACT</name>
<dbReference type="SUPFAM" id="SSF51735">
    <property type="entry name" value="NAD(P)-binding Rossmann-fold domains"/>
    <property type="match status" value="1"/>
</dbReference>